<evidence type="ECO:0000256" key="3">
    <source>
        <dbReference type="ARBA" id="ARBA00022536"/>
    </source>
</evidence>
<evidence type="ECO:0000256" key="18">
    <source>
        <dbReference type="PIRNR" id="PIRNR000641"/>
    </source>
</evidence>
<keyword evidence="7" id="KW-0430">Lectin</keyword>
<keyword evidence="6 22" id="KW-0732">Signal</keyword>
<dbReference type="EMBL" id="CM000883">
    <property type="protein sequence ID" value="KQJ90504.1"/>
    <property type="molecule type" value="Genomic_DNA"/>
</dbReference>
<dbReference type="EC" id="2.7.11.1" evidence="18"/>
<dbReference type="InterPro" id="IPR001480">
    <property type="entry name" value="Bulb-type_lectin_dom"/>
</dbReference>
<comment type="similarity">
    <text evidence="18">Belongs to the protein kinase superfamily. Ser/Thr protein kinase family.</text>
</comment>
<dbReference type="InterPro" id="IPR036426">
    <property type="entry name" value="Bulb-type_lectin_dom_sf"/>
</dbReference>
<keyword evidence="11 21" id="KW-1133">Transmembrane helix</keyword>
<dbReference type="GO" id="GO:0005524">
    <property type="term" value="F:ATP binding"/>
    <property type="evidence" value="ECO:0007669"/>
    <property type="project" value="UniProtKB-UniRule"/>
</dbReference>
<evidence type="ECO:0000256" key="14">
    <source>
        <dbReference type="ARBA" id="ARBA00023170"/>
    </source>
</evidence>
<dbReference type="RefSeq" id="XP_003576599.1">
    <property type="nucleotide sequence ID" value="XM_003576551.3"/>
</dbReference>
<keyword evidence="9 18" id="KW-0418">Kinase</keyword>
<evidence type="ECO:0000256" key="19">
    <source>
        <dbReference type="PROSITE-ProRule" id="PRU10141"/>
    </source>
</evidence>
<dbReference type="SMART" id="SM00220">
    <property type="entry name" value="S_TKc"/>
    <property type="match status" value="1"/>
</dbReference>
<evidence type="ECO:0000256" key="20">
    <source>
        <dbReference type="SAM" id="MobiDB-lite"/>
    </source>
</evidence>
<evidence type="ECO:0000259" key="23">
    <source>
        <dbReference type="PROSITE" id="PS50011"/>
    </source>
</evidence>
<dbReference type="EnsemblPlants" id="KQJ90504">
    <property type="protein sequence ID" value="KQJ90504"/>
    <property type="gene ID" value="BRADI_4g32027v3"/>
</dbReference>
<evidence type="ECO:0000256" key="9">
    <source>
        <dbReference type="ARBA" id="ARBA00022777"/>
    </source>
</evidence>
<dbReference type="FunCoup" id="I1IQP9">
    <property type="interactions" value="815"/>
</dbReference>
<dbReference type="InterPro" id="IPR017441">
    <property type="entry name" value="Protein_kinase_ATP_BS"/>
</dbReference>
<feature type="chain" id="PRO_5014095477" description="Receptor-like serine/threonine-protein kinase" evidence="22">
    <location>
        <begin position="25"/>
        <end position="908"/>
    </location>
</feature>
<dbReference type="SUPFAM" id="SSF56112">
    <property type="entry name" value="Protein kinase-like (PK-like)"/>
    <property type="match status" value="1"/>
</dbReference>
<dbReference type="PROSITE" id="PS00107">
    <property type="entry name" value="PROTEIN_KINASE_ATP"/>
    <property type="match status" value="1"/>
</dbReference>
<proteinExistence type="inferred from homology"/>
<feature type="compositionally biased region" description="Polar residues" evidence="20">
    <location>
        <begin position="885"/>
        <end position="897"/>
    </location>
</feature>
<dbReference type="Gramene" id="KQJ90504">
    <property type="protein sequence ID" value="KQJ90504"/>
    <property type="gene ID" value="BRADI_4g32027v3"/>
</dbReference>
<feature type="region of interest" description="Disordered" evidence="20">
    <location>
        <begin position="876"/>
        <end position="908"/>
    </location>
</feature>
<dbReference type="PANTHER" id="PTHR47976">
    <property type="entry name" value="G-TYPE LECTIN S-RECEPTOR-LIKE SERINE/THREONINE-PROTEIN KINASE SD2-5"/>
    <property type="match status" value="1"/>
</dbReference>
<keyword evidence="10 18" id="KW-0067">ATP-binding</keyword>
<dbReference type="SUPFAM" id="SSF51110">
    <property type="entry name" value="alpha-D-mannose-specific plant lectins"/>
    <property type="match status" value="1"/>
</dbReference>
<reference evidence="25" key="2">
    <citation type="submission" date="2017-06" db="EMBL/GenBank/DDBJ databases">
        <title>WGS assembly of Brachypodium distachyon.</title>
        <authorList>
            <consortium name="The International Brachypodium Initiative"/>
            <person name="Lucas S."/>
            <person name="Harmon-Smith M."/>
            <person name="Lail K."/>
            <person name="Tice H."/>
            <person name="Grimwood J."/>
            <person name="Bruce D."/>
            <person name="Barry K."/>
            <person name="Shu S."/>
            <person name="Lindquist E."/>
            <person name="Wang M."/>
            <person name="Pitluck S."/>
            <person name="Vogel J.P."/>
            <person name="Garvin D.F."/>
            <person name="Mockler T.C."/>
            <person name="Schmutz J."/>
            <person name="Rokhsar D."/>
            <person name="Bevan M.W."/>
        </authorList>
    </citation>
    <scope>NUCLEOTIDE SEQUENCE</scope>
    <source>
        <strain evidence="25">Bd21</strain>
    </source>
</reference>
<dbReference type="PANTHER" id="PTHR47976:SF8">
    <property type="entry name" value="RECEPTOR-LIKE SERINE_THREONINE-PROTEIN KINASE"/>
    <property type="match status" value="1"/>
</dbReference>
<dbReference type="PROSITE" id="PS00108">
    <property type="entry name" value="PROTEIN_KINASE_ST"/>
    <property type="match status" value="1"/>
</dbReference>
<reference evidence="25 26" key="1">
    <citation type="journal article" date="2010" name="Nature">
        <title>Genome sequencing and analysis of the model grass Brachypodium distachyon.</title>
        <authorList>
            <consortium name="International Brachypodium Initiative"/>
        </authorList>
    </citation>
    <scope>NUCLEOTIDE SEQUENCE [LARGE SCALE GENOMIC DNA]</scope>
    <source>
        <strain evidence="25 26">Bd21</strain>
    </source>
</reference>
<evidence type="ECO:0000256" key="1">
    <source>
        <dbReference type="ARBA" id="ARBA00004479"/>
    </source>
</evidence>
<dbReference type="AlphaFoldDB" id="I1IQP9"/>
<keyword evidence="12 21" id="KW-0472">Membrane</keyword>
<keyword evidence="14" id="KW-0675">Receptor</keyword>
<keyword evidence="4 18" id="KW-0808">Transferase</keyword>
<evidence type="ECO:0000313" key="27">
    <source>
        <dbReference type="Proteomes" id="UP000008810"/>
    </source>
</evidence>
<dbReference type="eggNOG" id="ENOG502QU6U">
    <property type="taxonomic scope" value="Eukaryota"/>
</dbReference>
<organism evidence="25">
    <name type="scientific">Brachypodium distachyon</name>
    <name type="common">Purple false brome</name>
    <name type="synonym">Trachynia distachya</name>
    <dbReference type="NCBI Taxonomy" id="15368"/>
    <lineage>
        <taxon>Eukaryota</taxon>
        <taxon>Viridiplantae</taxon>
        <taxon>Streptophyta</taxon>
        <taxon>Embryophyta</taxon>
        <taxon>Tracheophyta</taxon>
        <taxon>Spermatophyta</taxon>
        <taxon>Magnoliopsida</taxon>
        <taxon>Liliopsida</taxon>
        <taxon>Poales</taxon>
        <taxon>Poaceae</taxon>
        <taxon>BOP clade</taxon>
        <taxon>Pooideae</taxon>
        <taxon>Stipodae</taxon>
        <taxon>Brachypodieae</taxon>
        <taxon>Brachypodium</taxon>
    </lineage>
</organism>
<keyword evidence="3" id="KW-0245">EGF-like domain</keyword>
<dbReference type="Pfam" id="PF01453">
    <property type="entry name" value="B_lectin"/>
    <property type="match status" value="1"/>
</dbReference>
<keyword evidence="5 21" id="KW-0812">Transmembrane</keyword>
<dbReference type="InterPro" id="IPR024171">
    <property type="entry name" value="SRK-like_kinase"/>
</dbReference>
<dbReference type="Gene3D" id="1.10.510.10">
    <property type="entry name" value="Transferase(Phosphotransferase) domain 1"/>
    <property type="match status" value="1"/>
</dbReference>
<gene>
    <name evidence="26" type="primary">LOC100827511</name>
    <name evidence="25" type="ORF">BRADI_4g32027v3</name>
</gene>
<dbReference type="SMART" id="SM00108">
    <property type="entry name" value="B_lectin"/>
    <property type="match status" value="1"/>
</dbReference>
<evidence type="ECO:0000313" key="25">
    <source>
        <dbReference type="EMBL" id="KQJ90504.1"/>
    </source>
</evidence>
<dbReference type="HOGENOM" id="CLU_000288_116_2_1"/>
<evidence type="ECO:0000313" key="26">
    <source>
        <dbReference type="EnsemblPlants" id="KQJ90504"/>
    </source>
</evidence>
<dbReference type="GeneID" id="100827511"/>
<dbReference type="GO" id="GO:0004672">
    <property type="term" value="F:protein kinase activity"/>
    <property type="evidence" value="ECO:0000318"/>
    <property type="project" value="GO_Central"/>
</dbReference>
<dbReference type="OMA" id="SRSCYLV"/>
<evidence type="ECO:0000256" key="16">
    <source>
        <dbReference type="ARBA" id="ARBA00047899"/>
    </source>
</evidence>
<dbReference type="PROSITE" id="PS50011">
    <property type="entry name" value="PROTEIN_KINASE_DOM"/>
    <property type="match status" value="1"/>
</dbReference>
<feature type="domain" description="Bulb-type lectin" evidence="24">
    <location>
        <begin position="35"/>
        <end position="162"/>
    </location>
</feature>
<dbReference type="OrthoDB" id="1530339at2759"/>
<evidence type="ECO:0000259" key="24">
    <source>
        <dbReference type="PROSITE" id="PS50927"/>
    </source>
</evidence>
<comment type="catalytic activity">
    <reaction evidence="17 18">
        <text>L-seryl-[protein] + ATP = O-phospho-L-seryl-[protein] + ADP + H(+)</text>
        <dbReference type="Rhea" id="RHEA:17989"/>
        <dbReference type="Rhea" id="RHEA-COMP:9863"/>
        <dbReference type="Rhea" id="RHEA-COMP:11604"/>
        <dbReference type="ChEBI" id="CHEBI:15378"/>
        <dbReference type="ChEBI" id="CHEBI:29999"/>
        <dbReference type="ChEBI" id="CHEBI:30616"/>
        <dbReference type="ChEBI" id="CHEBI:83421"/>
        <dbReference type="ChEBI" id="CHEBI:456216"/>
        <dbReference type="EC" id="2.7.11.1"/>
    </reaction>
</comment>
<evidence type="ECO:0000256" key="11">
    <source>
        <dbReference type="ARBA" id="ARBA00022989"/>
    </source>
</evidence>
<comment type="subcellular location">
    <subcellularLocation>
        <location evidence="1">Membrane</location>
        <topology evidence="1">Single-pass type I membrane protein</topology>
    </subcellularLocation>
</comment>
<dbReference type="CDD" id="cd00028">
    <property type="entry name" value="B_lectin"/>
    <property type="match status" value="1"/>
</dbReference>
<dbReference type="FunFam" id="1.10.510.10:FF:000589">
    <property type="entry name" value="Serine/threonine-protein kinase"/>
    <property type="match status" value="1"/>
</dbReference>
<evidence type="ECO:0000256" key="7">
    <source>
        <dbReference type="ARBA" id="ARBA00022734"/>
    </source>
</evidence>
<dbReference type="PROSITE" id="PS50927">
    <property type="entry name" value="BULB_LECTIN"/>
    <property type="match status" value="1"/>
</dbReference>
<evidence type="ECO:0000256" key="17">
    <source>
        <dbReference type="ARBA" id="ARBA00048679"/>
    </source>
</evidence>
<protein>
    <recommendedName>
        <fullName evidence="18">Receptor-like serine/threonine-protein kinase</fullName>
        <ecNumber evidence="18">2.7.11.1</ecNumber>
    </recommendedName>
</protein>
<dbReference type="GO" id="GO:0030246">
    <property type="term" value="F:carbohydrate binding"/>
    <property type="evidence" value="ECO:0007669"/>
    <property type="project" value="UniProtKB-KW"/>
</dbReference>
<keyword evidence="2 18" id="KW-0723">Serine/threonine-protein kinase</keyword>
<evidence type="ECO:0000256" key="13">
    <source>
        <dbReference type="ARBA" id="ARBA00023157"/>
    </source>
</evidence>
<feature type="signal peptide" evidence="22">
    <location>
        <begin position="1"/>
        <end position="24"/>
    </location>
</feature>
<keyword evidence="15" id="KW-0325">Glycoprotein</keyword>
<dbReference type="InterPro" id="IPR051343">
    <property type="entry name" value="G-type_lectin_kinases/EP1-like"/>
</dbReference>
<dbReference type="PIRSF" id="PIRSF000641">
    <property type="entry name" value="SRK"/>
    <property type="match status" value="1"/>
</dbReference>
<feature type="binding site" evidence="19">
    <location>
        <position position="578"/>
    </location>
    <ligand>
        <name>ATP</name>
        <dbReference type="ChEBI" id="CHEBI:30616"/>
    </ligand>
</feature>
<evidence type="ECO:0000256" key="21">
    <source>
        <dbReference type="SAM" id="Phobius"/>
    </source>
</evidence>
<dbReference type="KEGG" id="bdi:100827511"/>
<dbReference type="FunFam" id="3.30.200.20:FF:000178">
    <property type="entry name" value="serine/threonine-protein kinase PBS1-like"/>
    <property type="match status" value="1"/>
</dbReference>
<keyword evidence="27" id="KW-1185">Reference proteome</keyword>
<dbReference type="Gene3D" id="3.30.200.20">
    <property type="entry name" value="Phosphorylase Kinase, domain 1"/>
    <property type="match status" value="1"/>
</dbReference>
<dbReference type="Gene3D" id="2.90.10.30">
    <property type="match status" value="1"/>
</dbReference>
<feature type="compositionally biased region" description="Polar residues" evidence="20">
    <location>
        <begin position="502"/>
        <end position="512"/>
    </location>
</feature>
<accession>I1IQP9</accession>
<dbReference type="GO" id="GO:0016020">
    <property type="term" value="C:membrane"/>
    <property type="evidence" value="ECO:0007669"/>
    <property type="project" value="UniProtKB-SubCell"/>
</dbReference>
<keyword evidence="8 18" id="KW-0547">Nucleotide-binding</keyword>
<dbReference type="GO" id="GO:0004674">
    <property type="term" value="F:protein serine/threonine kinase activity"/>
    <property type="evidence" value="ECO:0007669"/>
    <property type="project" value="UniProtKB-KW"/>
</dbReference>
<dbReference type="Proteomes" id="UP000008810">
    <property type="component" value="Chromosome 4"/>
</dbReference>
<reference evidence="26" key="3">
    <citation type="submission" date="2018-08" db="UniProtKB">
        <authorList>
            <consortium name="EnsemblPlants"/>
        </authorList>
    </citation>
    <scope>IDENTIFICATION</scope>
    <source>
        <strain evidence="26">cv. Bd21</strain>
    </source>
</reference>
<evidence type="ECO:0000256" key="22">
    <source>
        <dbReference type="SAM" id="SignalP"/>
    </source>
</evidence>
<evidence type="ECO:0000256" key="5">
    <source>
        <dbReference type="ARBA" id="ARBA00022692"/>
    </source>
</evidence>
<evidence type="ECO:0000256" key="2">
    <source>
        <dbReference type="ARBA" id="ARBA00022527"/>
    </source>
</evidence>
<evidence type="ECO:0000256" key="6">
    <source>
        <dbReference type="ARBA" id="ARBA00022729"/>
    </source>
</evidence>
<evidence type="ECO:0000256" key="8">
    <source>
        <dbReference type="ARBA" id="ARBA00022741"/>
    </source>
</evidence>
<feature type="compositionally biased region" description="Basic and acidic residues" evidence="20">
    <location>
        <begin position="898"/>
        <end position="908"/>
    </location>
</feature>
<dbReference type="GO" id="GO:0051707">
    <property type="term" value="P:response to other organism"/>
    <property type="evidence" value="ECO:0007669"/>
    <property type="project" value="UniProtKB-ARBA"/>
</dbReference>
<keyword evidence="13" id="KW-1015">Disulfide bond</keyword>
<comment type="catalytic activity">
    <reaction evidence="16 18">
        <text>L-threonyl-[protein] + ATP = O-phospho-L-threonyl-[protein] + ADP + H(+)</text>
        <dbReference type="Rhea" id="RHEA:46608"/>
        <dbReference type="Rhea" id="RHEA-COMP:11060"/>
        <dbReference type="Rhea" id="RHEA-COMP:11605"/>
        <dbReference type="ChEBI" id="CHEBI:15378"/>
        <dbReference type="ChEBI" id="CHEBI:30013"/>
        <dbReference type="ChEBI" id="CHEBI:30616"/>
        <dbReference type="ChEBI" id="CHEBI:61977"/>
        <dbReference type="ChEBI" id="CHEBI:456216"/>
        <dbReference type="EC" id="2.7.11.1"/>
    </reaction>
</comment>
<dbReference type="InterPro" id="IPR008271">
    <property type="entry name" value="Ser/Thr_kinase_AS"/>
</dbReference>
<evidence type="ECO:0000256" key="12">
    <source>
        <dbReference type="ARBA" id="ARBA00023136"/>
    </source>
</evidence>
<evidence type="ECO:0000256" key="15">
    <source>
        <dbReference type="ARBA" id="ARBA00023180"/>
    </source>
</evidence>
<dbReference type="InterPro" id="IPR011009">
    <property type="entry name" value="Kinase-like_dom_sf"/>
</dbReference>
<feature type="region of interest" description="Disordered" evidence="20">
    <location>
        <begin position="490"/>
        <end position="526"/>
    </location>
</feature>
<dbReference type="InterPro" id="IPR000719">
    <property type="entry name" value="Prot_kinase_dom"/>
</dbReference>
<feature type="domain" description="Protein kinase" evidence="23">
    <location>
        <begin position="548"/>
        <end position="857"/>
    </location>
</feature>
<sequence>MPPAAPRSLLVACLLLLSARAADAGPLAAEFVYPNFTASSYEYIDTDGAFLESSNGTFRAAIQSPGKQQQHQQAGSFFYLVVLHAPSGTPVWTANRDAPTGPSGRVQLSPRGLAVTDADGRKVLWSTPTPLMPAPVAALRLRDDGNLQLLDARNATLWQSFDSPTDTLLTGQQLRAGGGYLSSPRSSGDYSQGDYRLAIVAASDVALTWQGSTYWRLSNDLRSFKDRNAAVAAVSFNASGLFAVGADGALVFRVDLAPRAAGFRVLKLGHDGRLRVTSYAMVNSSAPLGPGGGDDFVAPAGDCDLPLQCPSLGLCAPAAGNSSTCTCPPLFSASATVPGGCTPGDGSALASPADLCKSDYNSGASVSYLALKSQIAYFATRFDPPTVTGVKNAACRALCTANCSCLGYFHDSSSRSCYLIGGKQLGSLYSNTRATALGYMKTVNSGARDANSKSKWPSVNHILPIVLPSIAAFLLVVLVAWLWWRRKSRNNGKRSKGSKNSAAKQLNLGHQNSRSRDASYDEDPDDDDLVIPGMPARFTYAEIASMTASFGTKVGAGGFGSVYKGELPGGDGLVAVKKLEAAGVQAKREFCTEIAVIGSIRHVNLVRLRGFCAEGRRRLLVYEYMNRGSLDRSLFGSAGPALEWGERMEVALGAARGLAYLHAGCDQKIVHCDVKPENILLADGGQVKISDFGLAKLMSPEHSAIFTTMRGTRGYLAPEWLSSSAISDRADVYSFGMVLLELVHGRKNRGEQDNFLDVAADFRSGSSSVMTSTTSGGTGSGCGGDDYFPMVALELHEQGRYLDLVDARLEGRVSEGEVARTVRVALCCLHEDPAQRPSMAAVVRALEGSAPAPEPRVEALGFLRLYGRGYGGATLPASDAAHRGSASTTTPGWLNESSLHDTDTSVPS</sequence>
<evidence type="ECO:0000256" key="4">
    <source>
        <dbReference type="ARBA" id="ARBA00022679"/>
    </source>
</evidence>
<evidence type="ECO:0000256" key="10">
    <source>
        <dbReference type="ARBA" id="ARBA00022840"/>
    </source>
</evidence>
<dbReference type="Pfam" id="PF00069">
    <property type="entry name" value="Pkinase"/>
    <property type="match status" value="1"/>
</dbReference>
<feature type="transmembrane region" description="Helical" evidence="21">
    <location>
        <begin position="462"/>
        <end position="484"/>
    </location>
</feature>
<name>I1IQP9_BRADI</name>